<keyword evidence="4" id="KW-0663">Pyridoxal phosphate</keyword>
<dbReference type="Pfam" id="PF00392">
    <property type="entry name" value="GntR"/>
    <property type="match status" value="1"/>
</dbReference>
<dbReference type="InterPro" id="IPR051446">
    <property type="entry name" value="HTH_trans_reg/aminotransferase"/>
</dbReference>
<proteinExistence type="inferred from homology"/>
<evidence type="ECO:0000256" key="4">
    <source>
        <dbReference type="ARBA" id="ARBA00022898"/>
    </source>
</evidence>
<dbReference type="GO" id="GO:0003700">
    <property type="term" value="F:DNA-binding transcription factor activity"/>
    <property type="evidence" value="ECO:0007669"/>
    <property type="project" value="InterPro"/>
</dbReference>
<evidence type="ECO:0000256" key="2">
    <source>
        <dbReference type="ARBA" id="ARBA00005384"/>
    </source>
</evidence>
<dbReference type="Pfam" id="PF00155">
    <property type="entry name" value="Aminotran_1_2"/>
    <property type="match status" value="1"/>
</dbReference>
<dbReference type="SUPFAM" id="SSF53383">
    <property type="entry name" value="PLP-dependent transferases"/>
    <property type="match status" value="1"/>
</dbReference>
<dbReference type="CDD" id="cd00609">
    <property type="entry name" value="AAT_like"/>
    <property type="match status" value="1"/>
</dbReference>
<name>A0AAJ5URP8_9BACI</name>
<dbReference type="EMBL" id="CP113527">
    <property type="protein sequence ID" value="WDV07181.1"/>
    <property type="molecule type" value="Genomic_DNA"/>
</dbReference>
<dbReference type="SMART" id="SM00345">
    <property type="entry name" value="HTH_GNTR"/>
    <property type="match status" value="1"/>
</dbReference>
<evidence type="ECO:0000259" key="8">
    <source>
        <dbReference type="PROSITE" id="PS50949"/>
    </source>
</evidence>
<dbReference type="SUPFAM" id="SSF46785">
    <property type="entry name" value="Winged helix' DNA-binding domain"/>
    <property type="match status" value="1"/>
</dbReference>
<feature type="domain" description="HTH gntR-type" evidence="8">
    <location>
        <begin position="11"/>
        <end position="79"/>
    </location>
</feature>
<dbReference type="InterPro" id="IPR036390">
    <property type="entry name" value="WH_DNA-bd_sf"/>
</dbReference>
<evidence type="ECO:0000256" key="7">
    <source>
        <dbReference type="ARBA" id="ARBA00023163"/>
    </source>
</evidence>
<evidence type="ECO:0000256" key="6">
    <source>
        <dbReference type="ARBA" id="ARBA00023125"/>
    </source>
</evidence>
<dbReference type="PROSITE" id="PS50949">
    <property type="entry name" value="HTH_GNTR"/>
    <property type="match status" value="1"/>
</dbReference>
<keyword evidence="5" id="KW-0805">Transcription regulation</keyword>
<comment type="cofactor">
    <cofactor evidence="1">
        <name>pyridoxal 5'-phosphate</name>
        <dbReference type="ChEBI" id="CHEBI:597326"/>
    </cofactor>
</comment>
<dbReference type="PANTHER" id="PTHR46577">
    <property type="entry name" value="HTH-TYPE TRANSCRIPTIONAL REGULATORY PROTEIN GABR"/>
    <property type="match status" value="1"/>
</dbReference>
<accession>A0AAJ5URP8</accession>
<keyword evidence="7" id="KW-0804">Transcription</keyword>
<evidence type="ECO:0000256" key="1">
    <source>
        <dbReference type="ARBA" id="ARBA00001933"/>
    </source>
</evidence>
<dbReference type="InterPro" id="IPR000524">
    <property type="entry name" value="Tscrpt_reg_HTH_GntR"/>
</dbReference>
<evidence type="ECO:0000313" key="10">
    <source>
        <dbReference type="Proteomes" id="UP001219585"/>
    </source>
</evidence>
<keyword evidence="3 9" id="KW-0032">Aminotransferase</keyword>
<protein>
    <submittedName>
        <fullName evidence="9">PLP-dependent aminotransferase family protein</fullName>
    </submittedName>
</protein>
<dbReference type="Gene3D" id="1.10.10.10">
    <property type="entry name" value="Winged helix-like DNA-binding domain superfamily/Winged helix DNA-binding domain"/>
    <property type="match status" value="1"/>
</dbReference>
<dbReference type="AlphaFoldDB" id="A0AAJ5URP8"/>
<dbReference type="GO" id="GO:0030170">
    <property type="term" value="F:pyridoxal phosphate binding"/>
    <property type="evidence" value="ECO:0007669"/>
    <property type="project" value="InterPro"/>
</dbReference>
<dbReference type="GO" id="GO:0008483">
    <property type="term" value="F:transaminase activity"/>
    <property type="evidence" value="ECO:0007669"/>
    <property type="project" value="UniProtKB-KW"/>
</dbReference>
<keyword evidence="3 9" id="KW-0808">Transferase</keyword>
<dbReference type="InterPro" id="IPR004839">
    <property type="entry name" value="Aminotransferase_I/II_large"/>
</dbReference>
<organism evidence="9 10">
    <name type="scientific">Lysinibacillus irui</name>
    <dbReference type="NCBI Taxonomy" id="2998077"/>
    <lineage>
        <taxon>Bacteria</taxon>
        <taxon>Bacillati</taxon>
        <taxon>Bacillota</taxon>
        <taxon>Bacilli</taxon>
        <taxon>Bacillales</taxon>
        <taxon>Bacillaceae</taxon>
        <taxon>Lysinibacillus</taxon>
    </lineage>
</organism>
<evidence type="ECO:0000313" key="9">
    <source>
        <dbReference type="EMBL" id="WDV07181.1"/>
    </source>
</evidence>
<dbReference type="InterPro" id="IPR015421">
    <property type="entry name" value="PyrdxlP-dep_Trfase_major"/>
</dbReference>
<dbReference type="RefSeq" id="WP_274795347.1">
    <property type="nucleotide sequence ID" value="NZ_CP113527.1"/>
</dbReference>
<reference evidence="9" key="1">
    <citation type="submission" date="2022-11" db="EMBL/GenBank/DDBJ databases">
        <title>Lysinibacillus irui.</title>
        <authorList>
            <person name="Akintayo S.O."/>
        </authorList>
    </citation>
    <scope>NUCLEOTIDE SEQUENCE</scope>
    <source>
        <strain evidence="9">IRB4-01</strain>
    </source>
</reference>
<gene>
    <name evidence="9" type="ORF">OU989_01500</name>
</gene>
<dbReference type="KEGG" id="liu:OU989_01500"/>
<keyword evidence="6" id="KW-0238">DNA-binding</keyword>
<comment type="similarity">
    <text evidence="2">In the C-terminal section; belongs to the class-I pyridoxal-phosphate-dependent aminotransferase family.</text>
</comment>
<dbReference type="GO" id="GO:0003677">
    <property type="term" value="F:DNA binding"/>
    <property type="evidence" value="ECO:0007669"/>
    <property type="project" value="UniProtKB-KW"/>
</dbReference>
<dbReference type="InterPro" id="IPR036388">
    <property type="entry name" value="WH-like_DNA-bd_sf"/>
</dbReference>
<dbReference type="PANTHER" id="PTHR46577:SF1">
    <property type="entry name" value="HTH-TYPE TRANSCRIPTIONAL REGULATORY PROTEIN GABR"/>
    <property type="match status" value="1"/>
</dbReference>
<dbReference type="CDD" id="cd07377">
    <property type="entry name" value="WHTH_GntR"/>
    <property type="match status" value="1"/>
</dbReference>
<dbReference type="InterPro" id="IPR015424">
    <property type="entry name" value="PyrdxlP-dep_Trfase"/>
</dbReference>
<evidence type="ECO:0000256" key="3">
    <source>
        <dbReference type="ARBA" id="ARBA00022576"/>
    </source>
</evidence>
<evidence type="ECO:0000256" key="5">
    <source>
        <dbReference type="ARBA" id="ARBA00023015"/>
    </source>
</evidence>
<dbReference type="Proteomes" id="UP001219585">
    <property type="component" value="Chromosome"/>
</dbReference>
<dbReference type="Gene3D" id="3.40.640.10">
    <property type="entry name" value="Type I PLP-dependent aspartate aminotransferase-like (Major domain)"/>
    <property type="match status" value="1"/>
</dbReference>
<sequence length="456" mass="51738">MELSISFTGNSAKYIQIYEEIKHSILTKRLLAHEQLPSKRALAQMLDVSVHTIKEAYEQLLAEGYIYSKERSGYYIAPFEFDWLQQHVEQQIAAPSTTNPQDNIQFDFTNGHVDNEAFPYAVWHKLMKKHFNCDNLSTSPWEGETVLRMEIARYVERSRGVVCDASQVFIYSGTQSQLLALCLFLGSTTRVGLEEPGFKRVRAIIQQCGLSTEAIPVDNSGITLPLKTIHMLYTTPAHQFPLGMIMTMERRAALLQWAISNETLIIEDDYDSEFRFKGLPIPSLAKMDQLQHVIYFGTFSKTLLPSLRISYMILPKSLVAPFMTFHQEQKSVVSKVDQLVLADFLAQGQFDKHLAKMRTIYRKKQQALLTSISQHFSNDFQVIGEKSGLHIVLKLPHYLTEKKAIQLAQEVGIRVYPCSTAYQNGTNEAMVIIGYGGLTLGQINDGIALLASVWQR</sequence>